<organism evidence="3">
    <name type="scientific">termite gut metagenome</name>
    <dbReference type="NCBI Taxonomy" id="433724"/>
    <lineage>
        <taxon>unclassified sequences</taxon>
        <taxon>metagenomes</taxon>
        <taxon>organismal metagenomes</taxon>
    </lineage>
</organism>
<dbReference type="EMBL" id="SNRY01003465">
    <property type="protein sequence ID" value="KAA6320873.1"/>
    <property type="molecule type" value="Genomic_DNA"/>
</dbReference>
<keyword evidence="2" id="KW-0812">Transmembrane</keyword>
<evidence type="ECO:0000256" key="2">
    <source>
        <dbReference type="SAM" id="Phobius"/>
    </source>
</evidence>
<proteinExistence type="predicted"/>
<feature type="transmembrane region" description="Helical" evidence="2">
    <location>
        <begin position="12"/>
        <end position="29"/>
    </location>
</feature>
<accession>A0A5J4QK02</accession>
<keyword evidence="2" id="KW-0472">Membrane</keyword>
<feature type="compositionally biased region" description="Basic and acidic residues" evidence="1">
    <location>
        <begin position="40"/>
        <end position="52"/>
    </location>
</feature>
<keyword evidence="2" id="KW-1133">Transmembrane helix</keyword>
<dbReference type="AlphaFoldDB" id="A0A5J4QK02"/>
<protein>
    <submittedName>
        <fullName evidence="3">Uncharacterized protein</fullName>
    </submittedName>
</protein>
<reference evidence="3" key="1">
    <citation type="submission" date="2019-03" db="EMBL/GenBank/DDBJ databases">
        <title>Single cell metagenomics reveals metabolic interactions within the superorganism composed of flagellate Streblomastix strix and complex community of Bacteroidetes bacteria on its surface.</title>
        <authorList>
            <person name="Treitli S.C."/>
            <person name="Kolisko M."/>
            <person name="Husnik F."/>
            <person name="Keeling P."/>
            <person name="Hampl V."/>
        </authorList>
    </citation>
    <scope>NUCLEOTIDE SEQUENCE</scope>
    <source>
        <strain evidence="3">STM</strain>
    </source>
</reference>
<evidence type="ECO:0000313" key="3">
    <source>
        <dbReference type="EMBL" id="KAA6320873.1"/>
    </source>
</evidence>
<feature type="region of interest" description="Disordered" evidence="1">
    <location>
        <begin position="33"/>
        <end position="52"/>
    </location>
</feature>
<sequence>MISKGNTNHNMIILIDLLLFPCFTSPVLIPKKRNTPITNSKEDKAMEAINEK</sequence>
<gene>
    <name evidence="3" type="ORF">EZS27_029407</name>
</gene>
<name>A0A5J4QK02_9ZZZZ</name>
<evidence type="ECO:0000256" key="1">
    <source>
        <dbReference type="SAM" id="MobiDB-lite"/>
    </source>
</evidence>
<comment type="caution">
    <text evidence="3">The sequence shown here is derived from an EMBL/GenBank/DDBJ whole genome shotgun (WGS) entry which is preliminary data.</text>
</comment>